<dbReference type="Proteomes" id="UP000659698">
    <property type="component" value="Unassembled WGS sequence"/>
</dbReference>
<dbReference type="RefSeq" id="WP_186638656.1">
    <property type="nucleotide sequence ID" value="NZ_JACOAF010000030.1"/>
</dbReference>
<accession>A0ABR6VU20</accession>
<keyword evidence="2" id="KW-0547">Nucleotide-binding</keyword>
<organism evidence="2 3">
    <name type="scientific">Rufibacter sediminis</name>
    <dbReference type="NCBI Taxonomy" id="2762756"/>
    <lineage>
        <taxon>Bacteria</taxon>
        <taxon>Pseudomonadati</taxon>
        <taxon>Bacteroidota</taxon>
        <taxon>Cytophagia</taxon>
        <taxon>Cytophagales</taxon>
        <taxon>Hymenobacteraceae</taxon>
        <taxon>Rufibacter</taxon>
    </lineage>
</organism>
<proteinExistence type="predicted"/>
<dbReference type="InterPro" id="IPR027417">
    <property type="entry name" value="P-loop_NTPase"/>
</dbReference>
<keyword evidence="2" id="KW-0067">ATP-binding</keyword>
<dbReference type="Pfam" id="PF13479">
    <property type="entry name" value="AAA_24"/>
    <property type="match status" value="1"/>
</dbReference>
<gene>
    <name evidence="2" type="ORF">H7U12_13180</name>
</gene>
<keyword evidence="3" id="KW-1185">Reference proteome</keyword>
<dbReference type="SUPFAM" id="SSF52540">
    <property type="entry name" value="P-loop containing nucleoside triphosphate hydrolases"/>
    <property type="match status" value="1"/>
</dbReference>
<dbReference type="EMBL" id="JACOAF010000030">
    <property type="protein sequence ID" value="MBC3540640.1"/>
    <property type="molecule type" value="Genomic_DNA"/>
</dbReference>
<feature type="compositionally biased region" description="Low complexity" evidence="1">
    <location>
        <begin position="1"/>
        <end position="19"/>
    </location>
</feature>
<evidence type="ECO:0000313" key="2">
    <source>
        <dbReference type="EMBL" id="MBC3540640.1"/>
    </source>
</evidence>
<evidence type="ECO:0000313" key="3">
    <source>
        <dbReference type="Proteomes" id="UP000659698"/>
    </source>
</evidence>
<name>A0ABR6VU20_9BACT</name>
<sequence>MTEVQTTEQTTEAPAAPKTLGLEVRTHKPPRIVIYGPQGLGKSTFGAMMKKPVFIQTEDGLDNIDAPAFPLAKNFDTVMSQLRELATIDHDYKTVVIDSLDWLEPMIWRKVAQENHVENLEQIGYGKGYVMALDIWREYIKAVNYLRDKKGMMIVQTAHTEIKRFEDPLNESYDRYQIKLHRLAAGLILEHSDIVLFTNYYVGTTKKKEGFGDRTMAIGSGERVLYTEERPSFIAKNRYGLPAEIPFDQEGKYRKVIADHVPFFNKQKKDV</sequence>
<dbReference type="GO" id="GO:0005524">
    <property type="term" value="F:ATP binding"/>
    <property type="evidence" value="ECO:0007669"/>
    <property type="project" value="UniProtKB-KW"/>
</dbReference>
<feature type="region of interest" description="Disordered" evidence="1">
    <location>
        <begin position="1"/>
        <end position="22"/>
    </location>
</feature>
<protein>
    <submittedName>
        <fullName evidence="2">ATP-binding protein</fullName>
    </submittedName>
</protein>
<evidence type="ECO:0000256" key="1">
    <source>
        <dbReference type="SAM" id="MobiDB-lite"/>
    </source>
</evidence>
<comment type="caution">
    <text evidence="2">The sequence shown here is derived from an EMBL/GenBank/DDBJ whole genome shotgun (WGS) entry which is preliminary data.</text>
</comment>
<reference evidence="2 3" key="1">
    <citation type="journal article" date="2019" name="Int. J. Syst. Evol. Microbiol.">
        <title>Rufibacter sediminis sp. nov., isolated from freshwater lake sediment.</title>
        <authorList>
            <person name="Qu J.H."/>
            <person name="Zhang L.J."/>
            <person name="Fu Y.H."/>
            <person name="Li H.F."/>
        </authorList>
    </citation>
    <scope>NUCLEOTIDE SEQUENCE [LARGE SCALE GENOMIC DNA]</scope>
    <source>
        <strain evidence="2 3">H-1</strain>
    </source>
</reference>